<reference evidence="6" key="1">
    <citation type="submission" date="2011-05" db="EMBL/GenBank/DDBJ databases">
        <title>Complete sequence of Desulfotomaculum kuznetsovii DSM 6115.</title>
        <authorList>
            <person name="Lucas S."/>
            <person name="Han J."/>
            <person name="Lapidus A."/>
            <person name="Cheng J.-F."/>
            <person name="Goodwin L."/>
            <person name="Pitluck S."/>
            <person name="Peters L."/>
            <person name="Mikhailova N."/>
            <person name="Lu M."/>
            <person name="Saunders E."/>
            <person name="Han C."/>
            <person name="Tapia R."/>
            <person name="Land M."/>
            <person name="Hauser L."/>
            <person name="Kyrpides N."/>
            <person name="Ivanova N."/>
            <person name="Pagani I."/>
            <person name="Nazina T."/>
            <person name="Ivanova A."/>
            <person name="Parshina S."/>
            <person name="Kuever J."/>
            <person name="Muyzer G."/>
            <person name="Plugge C."/>
            <person name="Stams A."/>
            <person name="Woyke T."/>
        </authorList>
    </citation>
    <scope>NUCLEOTIDE SEQUENCE [LARGE SCALE GENOMIC DNA]</scope>
    <source>
        <strain evidence="6">DSM 6115 / VKM B-1805 / 17</strain>
    </source>
</reference>
<name>A0AAU8PCQ1_DESK7</name>
<comment type="similarity">
    <text evidence="1 4">Belongs to the bacterial histone-like protein family.</text>
</comment>
<protein>
    <submittedName>
        <fullName evidence="5">Histone family protein DNA-binding protein</fullName>
    </submittedName>
</protein>
<dbReference type="KEGG" id="dku:Desku_1605"/>
<dbReference type="PANTHER" id="PTHR33175:SF3">
    <property type="entry name" value="DNA-BINDING PROTEIN HU-BETA"/>
    <property type="match status" value="1"/>
</dbReference>
<dbReference type="GO" id="GO:0030261">
    <property type="term" value="P:chromosome condensation"/>
    <property type="evidence" value="ECO:0007669"/>
    <property type="project" value="UniProtKB-KW"/>
</dbReference>
<dbReference type="Pfam" id="PF00216">
    <property type="entry name" value="Bac_DNA_binding"/>
    <property type="match status" value="1"/>
</dbReference>
<dbReference type="GO" id="GO:0030527">
    <property type="term" value="F:structural constituent of chromatin"/>
    <property type="evidence" value="ECO:0007669"/>
    <property type="project" value="InterPro"/>
</dbReference>
<dbReference type="PANTHER" id="PTHR33175">
    <property type="entry name" value="DNA-BINDING PROTEIN HU"/>
    <property type="match status" value="1"/>
</dbReference>
<evidence type="ECO:0000256" key="1">
    <source>
        <dbReference type="ARBA" id="ARBA00010529"/>
    </source>
</evidence>
<dbReference type="GO" id="GO:0005829">
    <property type="term" value="C:cytosol"/>
    <property type="evidence" value="ECO:0007669"/>
    <property type="project" value="TreeGrafter"/>
</dbReference>
<dbReference type="Gene3D" id="4.10.520.10">
    <property type="entry name" value="IHF-like DNA-binding proteins"/>
    <property type="match status" value="1"/>
</dbReference>
<dbReference type="PRINTS" id="PR01727">
    <property type="entry name" value="DNABINDINGHU"/>
</dbReference>
<dbReference type="Proteomes" id="UP000009229">
    <property type="component" value="Chromosome"/>
</dbReference>
<keyword evidence="3 5" id="KW-0238">DNA-binding</keyword>
<sequence length="90" mass="9720">MTKADLIKAVAEKADLTQKAAARAVDAFIEAVQEAVGKGEDVRIPGFGAFVVKERAERQGRDLRTGEVITIPARKVVAFRAGKELREAVN</sequence>
<keyword evidence="6" id="KW-1185">Reference proteome</keyword>
<dbReference type="SUPFAM" id="SSF47729">
    <property type="entry name" value="IHF-like DNA-binding proteins"/>
    <property type="match status" value="1"/>
</dbReference>
<accession>A0AAU8PCQ1</accession>
<evidence type="ECO:0000313" key="5">
    <source>
        <dbReference type="EMBL" id="AEG15185.1"/>
    </source>
</evidence>
<dbReference type="InterPro" id="IPR000119">
    <property type="entry name" value="Hist_DNA-bd"/>
</dbReference>
<dbReference type="EMBL" id="CP002770">
    <property type="protein sequence ID" value="AEG15185.1"/>
    <property type="molecule type" value="Genomic_DNA"/>
</dbReference>
<evidence type="ECO:0000256" key="3">
    <source>
        <dbReference type="ARBA" id="ARBA00023125"/>
    </source>
</evidence>
<dbReference type="RefSeq" id="WP_013822700.1">
    <property type="nucleotide sequence ID" value="NC_015573.1"/>
</dbReference>
<dbReference type="CDD" id="cd13831">
    <property type="entry name" value="HU"/>
    <property type="match status" value="1"/>
</dbReference>
<gene>
    <name evidence="5" type="ordered locus">Desku_1605</name>
</gene>
<proteinExistence type="inferred from homology"/>
<dbReference type="GO" id="GO:0003677">
    <property type="term" value="F:DNA binding"/>
    <property type="evidence" value="ECO:0007669"/>
    <property type="project" value="UniProtKB-KW"/>
</dbReference>
<evidence type="ECO:0000313" key="6">
    <source>
        <dbReference type="Proteomes" id="UP000009229"/>
    </source>
</evidence>
<evidence type="ECO:0000256" key="4">
    <source>
        <dbReference type="RuleBase" id="RU003939"/>
    </source>
</evidence>
<dbReference type="InterPro" id="IPR010992">
    <property type="entry name" value="IHF-like_DNA-bd_dom_sf"/>
</dbReference>
<keyword evidence="2" id="KW-0226">DNA condensation</keyword>
<dbReference type="SMART" id="SM00411">
    <property type="entry name" value="BHL"/>
    <property type="match status" value="1"/>
</dbReference>
<organism evidence="5 6">
    <name type="scientific">Desulfofundulus kuznetsovii (strain DSM 6115 / VKM B-1805 / 17)</name>
    <name type="common">Desulfotomaculum kuznetsovii</name>
    <dbReference type="NCBI Taxonomy" id="760568"/>
    <lineage>
        <taxon>Bacteria</taxon>
        <taxon>Bacillati</taxon>
        <taxon>Bacillota</taxon>
        <taxon>Clostridia</taxon>
        <taxon>Eubacteriales</taxon>
        <taxon>Peptococcaceae</taxon>
        <taxon>Desulfofundulus</taxon>
    </lineage>
</organism>
<dbReference type="AlphaFoldDB" id="A0AAU8PCQ1"/>
<evidence type="ECO:0000256" key="2">
    <source>
        <dbReference type="ARBA" id="ARBA00023067"/>
    </source>
</evidence>